<evidence type="ECO:0000313" key="2">
    <source>
        <dbReference type="Proteomes" id="UP000029669"/>
    </source>
</evidence>
<accession>A0A097APU1</accession>
<dbReference type="EMBL" id="CP009170">
    <property type="protein sequence ID" value="AIS51844.1"/>
    <property type="molecule type" value="Genomic_DNA"/>
</dbReference>
<organism evidence="1 2">
    <name type="scientific">Thermoanaerobacter kivui</name>
    <name type="common">Acetogenium kivui</name>
    <dbReference type="NCBI Taxonomy" id="2325"/>
    <lineage>
        <taxon>Bacteria</taxon>
        <taxon>Bacillati</taxon>
        <taxon>Bacillota</taxon>
        <taxon>Clostridia</taxon>
        <taxon>Thermoanaerobacterales</taxon>
        <taxon>Thermoanaerobacteraceae</taxon>
        <taxon>Thermoanaerobacter</taxon>
    </lineage>
</organism>
<proteinExistence type="predicted"/>
<dbReference type="RefSeq" id="WP_236617316.1">
    <property type="nucleotide sequence ID" value="NZ_CP009170.1"/>
</dbReference>
<evidence type="ECO:0000313" key="1">
    <source>
        <dbReference type="EMBL" id="AIS51844.1"/>
    </source>
</evidence>
<reference evidence="2" key="1">
    <citation type="journal article" date="2015" name="Genome Announc.">
        <title>Whole-Genome Sequences of 80 Environmental and Clinical Isolates of Burkholderia pseudomallei.</title>
        <authorList>
            <person name="Johnson S.L."/>
            <person name="Baker A.L."/>
            <person name="Chain P.S."/>
            <person name="Currie B.J."/>
            <person name="Daligault H.E."/>
            <person name="Davenport K.W."/>
            <person name="Davis C.B."/>
            <person name="Inglis T.J."/>
            <person name="Kaestli M."/>
            <person name="Koren S."/>
            <person name="Mayo M."/>
            <person name="Merritt A.J."/>
            <person name="Price E.P."/>
            <person name="Sarovich D.S."/>
            <person name="Warner J."/>
            <person name="Rosovitz M.J."/>
        </authorList>
    </citation>
    <scope>NUCLEOTIDE SEQUENCE [LARGE SCALE GENOMIC DNA]</scope>
    <source>
        <strain evidence="2">DSM 2030</strain>
    </source>
</reference>
<dbReference type="InterPro" id="IPR021799">
    <property type="entry name" value="PIN-like_prokaryotic"/>
</dbReference>
<dbReference type="HOGENOM" id="CLU_2829870_0_0_9"/>
<name>A0A097APU1_THEKI</name>
<dbReference type="Proteomes" id="UP000029669">
    <property type="component" value="Chromosome"/>
</dbReference>
<sequence length="66" mass="7540">MPKVVANSTPIIVLSNINKIEILKKLYEVVYVPYGVFEEVSFGDSKDTFKTNDFIKIEKIEDKEAT</sequence>
<keyword evidence="2" id="KW-1185">Reference proteome</keyword>
<dbReference type="Pfam" id="PF11848">
    <property type="entry name" value="DUF3368"/>
    <property type="match status" value="1"/>
</dbReference>
<dbReference type="STRING" id="2325.TKV_c06590"/>
<gene>
    <name evidence="1" type="ORF">TKV_c06590</name>
</gene>
<protein>
    <submittedName>
        <fullName evidence="1">Uncharacterized protein</fullName>
    </submittedName>
</protein>
<dbReference type="AlphaFoldDB" id="A0A097APU1"/>
<dbReference type="KEGG" id="tki:TKV_c06590"/>